<keyword evidence="2" id="KW-1185">Reference proteome</keyword>
<reference evidence="1 2" key="1">
    <citation type="journal article" date="2020" name="Nature">
        <title>Isolation of an archaeon at the prokaryote-eukaryote interface.</title>
        <authorList>
            <person name="Imachi H."/>
            <person name="Nobu M.K."/>
            <person name="Nakahara N."/>
            <person name="Morono Y."/>
            <person name="Ogawara M."/>
            <person name="Takaki Y."/>
            <person name="Takano Y."/>
            <person name="Uematsu K."/>
            <person name="Ikuta T."/>
            <person name="Ito M."/>
            <person name="Matsui Y."/>
            <person name="Miyazaki M."/>
            <person name="Murata K."/>
            <person name="Saito Y."/>
            <person name="Sakai S."/>
            <person name="Song C."/>
            <person name="Tasumi E."/>
            <person name="Yamanaka Y."/>
            <person name="Yamaguchi T."/>
            <person name="Kamagata Y."/>
            <person name="Tamaki H."/>
            <person name="Takai K."/>
        </authorList>
    </citation>
    <scope>NUCLEOTIDE SEQUENCE [LARGE SCALE GENOMIC DNA]</scope>
    <source>
        <strain evidence="1 2">MK-D1</strain>
    </source>
</reference>
<dbReference type="Proteomes" id="UP000321408">
    <property type="component" value="Chromosome"/>
</dbReference>
<dbReference type="AlphaFoldDB" id="A0A5B9DEI3"/>
<dbReference type="InterPro" id="IPR012675">
    <property type="entry name" value="Beta-grasp_dom_sf"/>
</dbReference>
<organism evidence="1 2">
    <name type="scientific">Promethearchaeum syntrophicum</name>
    <dbReference type="NCBI Taxonomy" id="2594042"/>
    <lineage>
        <taxon>Archaea</taxon>
        <taxon>Promethearchaeati</taxon>
        <taxon>Promethearchaeota</taxon>
        <taxon>Promethearchaeia</taxon>
        <taxon>Promethearchaeales</taxon>
        <taxon>Promethearchaeaceae</taxon>
        <taxon>Promethearchaeum</taxon>
    </lineage>
</organism>
<gene>
    <name evidence="1" type="ORF">DSAG12_03339</name>
</gene>
<dbReference type="EMBL" id="CP042905">
    <property type="protein sequence ID" value="QEE17502.1"/>
    <property type="molecule type" value="Genomic_DNA"/>
</dbReference>
<evidence type="ECO:0000313" key="2">
    <source>
        <dbReference type="Proteomes" id="UP000321408"/>
    </source>
</evidence>
<accession>A0A5B9DEI3</accession>
<dbReference type="GeneID" id="41331306"/>
<dbReference type="SUPFAM" id="SSF54285">
    <property type="entry name" value="MoaD/ThiS"/>
    <property type="match status" value="1"/>
</dbReference>
<dbReference type="RefSeq" id="WP_147664394.1">
    <property type="nucleotide sequence ID" value="NZ_CP042905.2"/>
</dbReference>
<dbReference type="InterPro" id="IPR016155">
    <property type="entry name" value="Mopterin_synth/thiamin_S_b"/>
</dbReference>
<evidence type="ECO:0000313" key="1">
    <source>
        <dbReference type="EMBL" id="QEE17502.1"/>
    </source>
</evidence>
<dbReference type="Gene3D" id="3.10.20.30">
    <property type="match status" value="1"/>
</dbReference>
<dbReference type="KEGG" id="psyt:DSAG12_03339"/>
<dbReference type="Pfam" id="PF02597">
    <property type="entry name" value="ThiS"/>
    <property type="match status" value="1"/>
</dbReference>
<reference evidence="1 2" key="2">
    <citation type="journal article" date="2024" name="Int. J. Syst. Evol. Microbiol.">
        <title>Promethearchaeum syntrophicum gen. nov., sp. nov., an anaerobic, obligately syntrophic archaeon, the first isolate of the lineage 'Asgard' archaea, and proposal of the new archaeal phylum Promethearchaeota phyl. nov. and kingdom Promethearchaeati regn. nov.</title>
        <authorList>
            <person name="Imachi H."/>
            <person name="Nobu M.K."/>
            <person name="Kato S."/>
            <person name="Takaki Y."/>
            <person name="Miyazaki M."/>
            <person name="Miyata M."/>
            <person name="Ogawara M."/>
            <person name="Saito Y."/>
            <person name="Sakai S."/>
            <person name="Tahara Y.O."/>
            <person name="Takano Y."/>
            <person name="Tasumi E."/>
            <person name="Uematsu K."/>
            <person name="Yoshimura T."/>
            <person name="Itoh T."/>
            <person name="Ohkuma M."/>
            <person name="Takai K."/>
        </authorList>
    </citation>
    <scope>NUCLEOTIDE SEQUENCE [LARGE SCALE GENOMIC DNA]</scope>
    <source>
        <strain evidence="1 2">MK-D1</strain>
    </source>
</reference>
<proteinExistence type="predicted"/>
<sequence>MEHLTKLQSTGSLKSYRVKTSRTVADLLKDLKLESKFFAILVNGKKVNLNDTVEEGNDITILPRIAGGH</sequence>
<name>A0A5B9DEI3_9ARCH</name>
<dbReference type="InterPro" id="IPR003749">
    <property type="entry name" value="ThiS/MoaD-like"/>
</dbReference>
<protein>
    <submittedName>
        <fullName evidence="1">MoaD/ThiS family protein</fullName>
    </submittedName>
</protein>